<organism evidence="1 2">
    <name type="scientific">Elizabethkingia argenteiflava</name>
    <dbReference type="NCBI Taxonomy" id="2681556"/>
    <lineage>
        <taxon>Bacteria</taxon>
        <taxon>Pseudomonadati</taxon>
        <taxon>Bacteroidota</taxon>
        <taxon>Flavobacteriia</taxon>
        <taxon>Flavobacteriales</taxon>
        <taxon>Weeksellaceae</taxon>
        <taxon>Elizabethkingia</taxon>
    </lineage>
</organism>
<dbReference type="RefSeq" id="WP_166519917.1">
    <property type="nucleotide sequence ID" value="NZ_JAAABJ010000595.1"/>
</dbReference>
<accession>A0A845PZZ8</accession>
<dbReference type="Proteomes" id="UP000553459">
    <property type="component" value="Unassembled WGS sequence"/>
</dbReference>
<comment type="caution">
    <text evidence="1">The sequence shown here is derived from an EMBL/GenBank/DDBJ whole genome shotgun (WGS) entry which is preliminary data.</text>
</comment>
<gene>
    <name evidence="1" type="ORF">GNY06_09795</name>
</gene>
<sequence>MKNILIYSLFFTNLLSLPCISCKSNSLQKTKSIKNASYKIYNIRDEKGYEVVFNTTGKGMDPIAVTLNRIRQEIKPSDKENSTYHINLIAETRRIHDYTPQQSFYGNGVIFKIDSTEYFKPVKFILK</sequence>
<dbReference type="EMBL" id="JAAABJ010000595">
    <property type="protein sequence ID" value="NAW51650.1"/>
    <property type="molecule type" value="Genomic_DNA"/>
</dbReference>
<evidence type="ECO:0000313" key="2">
    <source>
        <dbReference type="Proteomes" id="UP000553459"/>
    </source>
</evidence>
<protein>
    <submittedName>
        <fullName evidence="1">Uncharacterized protein</fullName>
    </submittedName>
</protein>
<proteinExistence type="predicted"/>
<keyword evidence="2" id="KW-1185">Reference proteome</keyword>
<name>A0A845PZZ8_9FLAO</name>
<evidence type="ECO:0000313" key="1">
    <source>
        <dbReference type="EMBL" id="NAW51650.1"/>
    </source>
</evidence>
<reference evidence="1 2" key="1">
    <citation type="submission" date="2019-11" db="EMBL/GenBank/DDBJ databases">
        <title>Characterization of Elizabethkingia argenteiflava sp. nov., isolated from inner surface of Soybean Pods.</title>
        <authorList>
            <person name="Mo S."/>
        </authorList>
    </citation>
    <scope>NUCLEOTIDE SEQUENCE [LARGE SCALE GENOMIC DNA]</scope>
    <source>
        <strain evidence="1 2">YB22</strain>
    </source>
</reference>
<dbReference type="AlphaFoldDB" id="A0A845PZZ8"/>